<dbReference type="EMBL" id="BARS01024866">
    <property type="protein sequence ID" value="GAG12558.1"/>
    <property type="molecule type" value="Genomic_DNA"/>
</dbReference>
<proteinExistence type="predicted"/>
<dbReference type="PANTHER" id="PTHR45036:SF1">
    <property type="entry name" value="METHYLTRANSFERASE LIKE 7A"/>
    <property type="match status" value="1"/>
</dbReference>
<protein>
    <recommendedName>
        <fullName evidence="1">Methyltransferase type 11 domain-containing protein</fullName>
    </recommendedName>
</protein>
<dbReference type="InterPro" id="IPR013216">
    <property type="entry name" value="Methyltransf_11"/>
</dbReference>
<dbReference type="InterPro" id="IPR052356">
    <property type="entry name" value="Thiol_S-MT"/>
</dbReference>
<gene>
    <name evidence="2" type="ORF">S01H1_39411</name>
</gene>
<dbReference type="CDD" id="cd02440">
    <property type="entry name" value="AdoMet_MTases"/>
    <property type="match status" value="1"/>
</dbReference>
<evidence type="ECO:0000259" key="1">
    <source>
        <dbReference type="Pfam" id="PF08241"/>
    </source>
</evidence>
<dbReference type="InterPro" id="IPR029063">
    <property type="entry name" value="SAM-dependent_MTases_sf"/>
</dbReference>
<organism evidence="2">
    <name type="scientific">marine sediment metagenome</name>
    <dbReference type="NCBI Taxonomy" id="412755"/>
    <lineage>
        <taxon>unclassified sequences</taxon>
        <taxon>metagenomes</taxon>
        <taxon>ecological metagenomes</taxon>
    </lineage>
</organism>
<dbReference type="AlphaFoldDB" id="X0VJA4"/>
<name>X0VJA4_9ZZZZ</name>
<dbReference type="Pfam" id="PF08241">
    <property type="entry name" value="Methyltransf_11"/>
    <property type="match status" value="1"/>
</dbReference>
<evidence type="ECO:0000313" key="2">
    <source>
        <dbReference type="EMBL" id="GAG12558.1"/>
    </source>
</evidence>
<dbReference type="Gene3D" id="3.40.50.150">
    <property type="entry name" value="Vaccinia Virus protein VP39"/>
    <property type="match status" value="1"/>
</dbReference>
<accession>X0VJA4</accession>
<dbReference type="SUPFAM" id="SSF53335">
    <property type="entry name" value="S-adenosyl-L-methionine-dependent methyltransferases"/>
    <property type="match status" value="1"/>
</dbReference>
<dbReference type="GO" id="GO:0008757">
    <property type="term" value="F:S-adenosylmethionine-dependent methyltransferase activity"/>
    <property type="evidence" value="ECO:0007669"/>
    <property type="project" value="InterPro"/>
</dbReference>
<dbReference type="PANTHER" id="PTHR45036">
    <property type="entry name" value="METHYLTRANSFERASE LIKE 7B"/>
    <property type="match status" value="1"/>
</dbReference>
<sequence length="210" mass="23892">MLSESKATEIAKRRYNRIALLYTALIDGLIERSRSSRWRELLWSKMEGTHILEVGVGIGKNFPYYPADAEITAIDFSEKMLKYARDKARKQGVRVRLQQMDVQNLQFEDNTFDIVVASFAFCSVPDPLRGLMEVKRVCKPGGRVVLLEHVLSTNRILAWLMNVTAPLAVRMIGDNPNRRTVENVVKSGLRVEQVTDLGVGIFKLIEARKK</sequence>
<reference evidence="2" key="1">
    <citation type="journal article" date="2014" name="Front. Microbiol.">
        <title>High frequency of phylogenetically diverse reductive dehalogenase-homologous genes in deep subseafloor sedimentary metagenomes.</title>
        <authorList>
            <person name="Kawai M."/>
            <person name="Futagami T."/>
            <person name="Toyoda A."/>
            <person name="Takaki Y."/>
            <person name="Nishi S."/>
            <person name="Hori S."/>
            <person name="Arai W."/>
            <person name="Tsubouchi T."/>
            <person name="Morono Y."/>
            <person name="Uchiyama I."/>
            <person name="Ito T."/>
            <person name="Fujiyama A."/>
            <person name="Inagaki F."/>
            <person name="Takami H."/>
        </authorList>
    </citation>
    <scope>NUCLEOTIDE SEQUENCE</scope>
    <source>
        <strain evidence="2">Expedition CK06-06</strain>
    </source>
</reference>
<comment type="caution">
    <text evidence="2">The sequence shown here is derived from an EMBL/GenBank/DDBJ whole genome shotgun (WGS) entry which is preliminary data.</text>
</comment>
<feature type="domain" description="Methyltransferase type 11" evidence="1">
    <location>
        <begin position="52"/>
        <end position="146"/>
    </location>
</feature>